<accession>A0A834WLN7</accession>
<dbReference type="EMBL" id="JAAIUW010000006">
    <property type="protein sequence ID" value="KAF7825423.1"/>
    <property type="molecule type" value="Genomic_DNA"/>
</dbReference>
<name>A0A834WLN7_9FABA</name>
<dbReference type="AlphaFoldDB" id="A0A834WLN7"/>
<keyword evidence="3" id="KW-1185">Reference proteome</keyword>
<evidence type="ECO:0000313" key="3">
    <source>
        <dbReference type="Proteomes" id="UP000634136"/>
    </source>
</evidence>
<gene>
    <name evidence="2" type="ORF">G2W53_016587</name>
</gene>
<organism evidence="2 3">
    <name type="scientific">Senna tora</name>
    <dbReference type="NCBI Taxonomy" id="362788"/>
    <lineage>
        <taxon>Eukaryota</taxon>
        <taxon>Viridiplantae</taxon>
        <taxon>Streptophyta</taxon>
        <taxon>Embryophyta</taxon>
        <taxon>Tracheophyta</taxon>
        <taxon>Spermatophyta</taxon>
        <taxon>Magnoliopsida</taxon>
        <taxon>eudicotyledons</taxon>
        <taxon>Gunneridae</taxon>
        <taxon>Pentapetalae</taxon>
        <taxon>rosids</taxon>
        <taxon>fabids</taxon>
        <taxon>Fabales</taxon>
        <taxon>Fabaceae</taxon>
        <taxon>Caesalpinioideae</taxon>
        <taxon>Cassia clade</taxon>
        <taxon>Senna</taxon>
    </lineage>
</organism>
<evidence type="ECO:0000313" key="2">
    <source>
        <dbReference type="EMBL" id="KAF7825423.1"/>
    </source>
</evidence>
<keyword evidence="1" id="KW-1133">Transmembrane helix</keyword>
<reference evidence="2" key="1">
    <citation type="submission" date="2020-09" db="EMBL/GenBank/DDBJ databases">
        <title>Genome-Enabled Discovery of Anthraquinone Biosynthesis in Senna tora.</title>
        <authorList>
            <person name="Kang S.-H."/>
            <person name="Pandey R.P."/>
            <person name="Lee C.-M."/>
            <person name="Sim J.-S."/>
            <person name="Jeong J.-T."/>
            <person name="Choi B.-S."/>
            <person name="Jung M."/>
            <person name="Ginzburg D."/>
            <person name="Zhao K."/>
            <person name="Won S.Y."/>
            <person name="Oh T.-J."/>
            <person name="Yu Y."/>
            <person name="Kim N.-H."/>
            <person name="Lee O.R."/>
            <person name="Lee T.-H."/>
            <person name="Bashyal P."/>
            <person name="Kim T.-S."/>
            <person name="Lee W.-H."/>
            <person name="Kawkins C."/>
            <person name="Kim C.-K."/>
            <person name="Kim J.S."/>
            <person name="Ahn B.O."/>
            <person name="Rhee S.Y."/>
            <person name="Sohng J.K."/>
        </authorList>
    </citation>
    <scope>NUCLEOTIDE SEQUENCE</scope>
    <source>
        <tissue evidence="2">Leaf</tissue>
    </source>
</reference>
<feature type="transmembrane region" description="Helical" evidence="1">
    <location>
        <begin position="42"/>
        <end position="65"/>
    </location>
</feature>
<proteinExistence type="predicted"/>
<comment type="caution">
    <text evidence="2">The sequence shown here is derived from an EMBL/GenBank/DDBJ whole genome shotgun (WGS) entry which is preliminary data.</text>
</comment>
<sequence>MNLETNILIVAIDITMLTVLIFLGGIFPFVVCPGWWSFGYHYTASFCGVAVTPVYLSLDLIRYYYVVSLIKRRQRIQIQYLGPNHIISRIEAHKKLYELDRSQQICDLLVKPADTLSTCASRDGHDSIHLVPPSMKLIIRLLDERQQTKVSASSLVSEFLIHDLIMESTAFHFAYSVGSSGGGRLPSMKPTFSFASRAVFTAMLHPKGDLVRDVDATLPGKASSKSESIVAVRDATDGVFDASANGLTVRRGLAHAPEGSEAFAAHVGDGGAAVNVGKAWYQAVHLVARDGSFGGRLGRSKWVQPH</sequence>
<protein>
    <submittedName>
        <fullName evidence="2">Non-specific lipid-transfer protein 3</fullName>
    </submittedName>
</protein>
<dbReference type="Proteomes" id="UP000634136">
    <property type="component" value="Unassembled WGS sequence"/>
</dbReference>
<keyword evidence="1" id="KW-0812">Transmembrane</keyword>
<evidence type="ECO:0000256" key="1">
    <source>
        <dbReference type="SAM" id="Phobius"/>
    </source>
</evidence>
<keyword evidence="1" id="KW-0472">Membrane</keyword>
<feature type="transmembrane region" description="Helical" evidence="1">
    <location>
        <begin position="7"/>
        <end position="36"/>
    </location>
</feature>